<reference evidence="1 2" key="1">
    <citation type="submission" date="2007-11" db="EMBL/GenBank/DDBJ databases">
        <authorList>
            <person name="Wagner-Dobler I."/>
            <person name="Ferriera S."/>
            <person name="Johnson J."/>
            <person name="Kravitz S."/>
            <person name="Beeson K."/>
            <person name="Sutton G."/>
            <person name="Rogers Y.-H."/>
            <person name="Friedman R."/>
            <person name="Frazier M."/>
            <person name="Venter J.C."/>
        </authorList>
    </citation>
    <scope>NUCLEOTIDE SEQUENCE [LARGE SCALE GENOMIC DNA]</scope>
    <source>
        <strain evidence="1 2">HEL-45</strain>
    </source>
</reference>
<gene>
    <name evidence="1" type="ORF">OIHEL45_17626</name>
</gene>
<accession>A0ABM9X2Y3</accession>
<proteinExistence type="predicted"/>
<comment type="caution">
    <text evidence="1">The sequence shown here is derived from an EMBL/GenBank/DDBJ whole genome shotgun (WGS) entry which is preliminary data.</text>
</comment>
<organism evidence="1 2">
    <name type="scientific">Sulfitobacter indolifex HEL-45</name>
    <dbReference type="NCBI Taxonomy" id="391624"/>
    <lineage>
        <taxon>Bacteria</taxon>
        <taxon>Pseudomonadati</taxon>
        <taxon>Pseudomonadota</taxon>
        <taxon>Alphaproteobacteria</taxon>
        <taxon>Rhodobacterales</taxon>
        <taxon>Roseobacteraceae</taxon>
        <taxon>Sulfitobacter</taxon>
    </lineage>
</organism>
<evidence type="ECO:0000313" key="1">
    <source>
        <dbReference type="EMBL" id="EDQ03837.1"/>
    </source>
</evidence>
<sequence>MDLGPDAPFGSTMLAGVPLAFARDFDTRADSMLVFIEN</sequence>
<dbReference type="Proteomes" id="UP000003257">
    <property type="component" value="Unassembled WGS sequence"/>
</dbReference>
<name>A0ABM9X2Y3_9RHOB</name>
<keyword evidence="2" id="KW-1185">Reference proteome</keyword>
<protein>
    <submittedName>
        <fullName evidence="1">Uncharacterized protein</fullName>
    </submittedName>
</protein>
<evidence type="ECO:0000313" key="2">
    <source>
        <dbReference type="Proteomes" id="UP000003257"/>
    </source>
</evidence>
<dbReference type="EMBL" id="ABID01000007">
    <property type="protein sequence ID" value="EDQ03837.1"/>
    <property type="molecule type" value="Genomic_DNA"/>
</dbReference>